<sequence length="63" mass="7247">MDGEDIFDYLDRFAAKLKLVDYGPDNRLLRDMLVAITTGDYAESNRISELLERKKAAQIKVIK</sequence>
<gene>
    <name evidence="1" type="ORF">COW36_20645</name>
</gene>
<evidence type="ECO:0000313" key="1">
    <source>
        <dbReference type="EMBL" id="PIW14663.1"/>
    </source>
</evidence>
<protein>
    <submittedName>
        <fullName evidence="1">Uncharacterized protein</fullName>
    </submittedName>
</protein>
<evidence type="ECO:0000313" key="2">
    <source>
        <dbReference type="Proteomes" id="UP000231019"/>
    </source>
</evidence>
<dbReference type="Proteomes" id="UP000231019">
    <property type="component" value="Unassembled WGS sequence"/>
</dbReference>
<name>A0A2M7FZT7_9BACT</name>
<organism evidence="1 2">
    <name type="scientific">bacterium (Candidatus Blackallbacteria) CG17_big_fil_post_rev_8_21_14_2_50_48_46</name>
    <dbReference type="NCBI Taxonomy" id="2014261"/>
    <lineage>
        <taxon>Bacteria</taxon>
        <taxon>Candidatus Blackallbacteria</taxon>
    </lineage>
</organism>
<accession>A0A2M7FZT7</accession>
<comment type="caution">
    <text evidence="1">The sequence shown here is derived from an EMBL/GenBank/DDBJ whole genome shotgun (WGS) entry which is preliminary data.</text>
</comment>
<dbReference type="EMBL" id="PFFQ01000058">
    <property type="protein sequence ID" value="PIW14663.1"/>
    <property type="molecule type" value="Genomic_DNA"/>
</dbReference>
<proteinExistence type="predicted"/>
<dbReference type="AlphaFoldDB" id="A0A2M7FZT7"/>
<reference evidence="1 2" key="1">
    <citation type="submission" date="2017-09" db="EMBL/GenBank/DDBJ databases">
        <title>Depth-based differentiation of microbial function through sediment-hosted aquifers and enrichment of novel symbionts in the deep terrestrial subsurface.</title>
        <authorList>
            <person name="Probst A.J."/>
            <person name="Ladd B."/>
            <person name="Jarett J.K."/>
            <person name="Geller-Mcgrath D.E."/>
            <person name="Sieber C.M."/>
            <person name="Emerson J.B."/>
            <person name="Anantharaman K."/>
            <person name="Thomas B.C."/>
            <person name="Malmstrom R."/>
            <person name="Stieglmeier M."/>
            <person name="Klingl A."/>
            <person name="Woyke T."/>
            <person name="Ryan C.M."/>
            <person name="Banfield J.F."/>
        </authorList>
    </citation>
    <scope>NUCLEOTIDE SEQUENCE [LARGE SCALE GENOMIC DNA]</scope>
    <source>
        <strain evidence="1">CG17_big_fil_post_rev_8_21_14_2_50_48_46</strain>
    </source>
</reference>